<dbReference type="InterPro" id="IPR002909">
    <property type="entry name" value="IPT_dom"/>
</dbReference>
<dbReference type="eggNOG" id="COG1470">
    <property type="taxonomic scope" value="Bacteria"/>
</dbReference>
<dbReference type="InterPro" id="IPR017803">
    <property type="entry name" value="CHP03437_C"/>
</dbReference>
<dbReference type="InterPro" id="IPR013783">
    <property type="entry name" value="Ig-like_fold"/>
</dbReference>
<dbReference type="SUPFAM" id="SSF81296">
    <property type="entry name" value="E set domains"/>
    <property type="match status" value="1"/>
</dbReference>
<accession>Q01Q27</accession>
<dbReference type="eggNOG" id="COG3511">
    <property type="taxonomic scope" value="Bacteria"/>
</dbReference>
<dbReference type="InterPro" id="IPR014756">
    <property type="entry name" value="Ig_E-set"/>
</dbReference>
<sequence length="618" mass="63473" precursor="true">MSKYVALLAVLAAIPSQSQTLKRNLVVNGDAESGASVASATATSAVSVPGWTTVGGFTVGSYDKQGFLGSKDFGPLNRGKQLFYGGPTGAVSSASQVVDLSGAATEIDAGLVKFLFSGYLGSLGGSHDNIRTINISADFQDASGATLLRAVANGPTADDLDCCMDGGLLERSATGFLPAKVLKAKVTIYLSVSGTGTISSNYAADNIALVLSTDPMFGVNLLVNGDAETDPGGEGLPVAGWNSVPYLQAWKWGDYKMPKVTDPGPPNRGKYFLDCFISRSLCQAYQTFEISSAKALVDAGKMTYSLAGWLGGDTDYPDNVDVNVTFYDANNKAIGAAATIGPVTMKDRNGQAGLLQRSTSGVVPNGARLAQVTASFHKLGNDNIYAYADNLSFTLGVMQVTTVVNGASWQQGAVAGGEFVTLGGSGLGPAAGAAGMQKGLGGTRVFFNGVEAWLTYASDGQVNAIVPYGVTGKADATVQYNGKTSDAYALAVTDSSPGIFTSQYGGGPAVSVNTDYTFNSATNPVARGGVISFWGTGQGAVTPAGQDGETVSGYKNLVLTPKVTIGGVNAQVQFIGLMYTGVIQVNAFVPDDAPVGQAEVVLTIGNAVSRKGVTIWVK</sequence>
<dbReference type="AlphaFoldDB" id="Q01Q27"/>
<dbReference type="EMBL" id="CP000473">
    <property type="protein sequence ID" value="ABJ88243.1"/>
    <property type="molecule type" value="Genomic_DNA"/>
</dbReference>
<dbReference type="OrthoDB" id="345880at2"/>
<organism evidence="2">
    <name type="scientific">Solibacter usitatus (strain Ellin6076)</name>
    <dbReference type="NCBI Taxonomy" id="234267"/>
    <lineage>
        <taxon>Bacteria</taxon>
        <taxon>Pseudomonadati</taxon>
        <taxon>Acidobacteriota</taxon>
        <taxon>Terriglobia</taxon>
        <taxon>Bryobacterales</taxon>
        <taxon>Solibacteraceae</taxon>
        <taxon>Candidatus Solibacter</taxon>
    </lineage>
</organism>
<evidence type="ECO:0000259" key="1">
    <source>
        <dbReference type="Pfam" id="PF01833"/>
    </source>
</evidence>
<protein>
    <recommendedName>
        <fullName evidence="1">IPT/TIG domain-containing protein</fullName>
    </recommendedName>
</protein>
<dbReference type="Gene3D" id="2.60.40.10">
    <property type="entry name" value="Immunoglobulins"/>
    <property type="match status" value="1"/>
</dbReference>
<dbReference type="STRING" id="234267.Acid_7332"/>
<proteinExistence type="predicted"/>
<dbReference type="InParanoid" id="Q01Q27"/>
<gene>
    <name evidence="2" type="ordered locus">Acid_7332</name>
</gene>
<feature type="domain" description="IPT/TIG" evidence="1">
    <location>
        <begin position="410"/>
        <end position="488"/>
    </location>
</feature>
<dbReference type="KEGG" id="sus:Acid_7332"/>
<dbReference type="NCBIfam" id="TIGR03437">
    <property type="entry name" value="Soli_cterm"/>
    <property type="match status" value="1"/>
</dbReference>
<evidence type="ECO:0000313" key="2">
    <source>
        <dbReference type="EMBL" id="ABJ88243.1"/>
    </source>
</evidence>
<name>Q01Q27_SOLUE</name>
<dbReference type="Pfam" id="PF01833">
    <property type="entry name" value="TIG"/>
    <property type="match status" value="1"/>
</dbReference>
<dbReference type="HOGENOM" id="CLU_442039_0_0_0"/>
<reference evidence="2" key="1">
    <citation type="submission" date="2006-10" db="EMBL/GenBank/DDBJ databases">
        <title>Complete sequence of Solibacter usitatus Ellin6076.</title>
        <authorList>
            <consortium name="US DOE Joint Genome Institute"/>
            <person name="Copeland A."/>
            <person name="Lucas S."/>
            <person name="Lapidus A."/>
            <person name="Barry K."/>
            <person name="Detter J.C."/>
            <person name="Glavina del Rio T."/>
            <person name="Hammon N."/>
            <person name="Israni S."/>
            <person name="Dalin E."/>
            <person name="Tice H."/>
            <person name="Pitluck S."/>
            <person name="Thompson L.S."/>
            <person name="Brettin T."/>
            <person name="Bruce D."/>
            <person name="Han C."/>
            <person name="Tapia R."/>
            <person name="Gilna P."/>
            <person name="Schmutz J."/>
            <person name="Larimer F."/>
            <person name="Land M."/>
            <person name="Hauser L."/>
            <person name="Kyrpides N."/>
            <person name="Mikhailova N."/>
            <person name="Janssen P.H."/>
            <person name="Kuske C.R."/>
            <person name="Richardson P."/>
        </authorList>
    </citation>
    <scope>NUCLEOTIDE SEQUENCE</scope>
    <source>
        <strain evidence="2">Ellin6076</strain>
    </source>
</reference>